<dbReference type="EMBL" id="CP036262">
    <property type="protein sequence ID" value="QDS93582.1"/>
    <property type="molecule type" value="Genomic_DNA"/>
</dbReference>
<dbReference type="KEGG" id="rml:FF011L_23550"/>
<gene>
    <name evidence="5" type="primary">pglH</name>
    <name evidence="5" type="ORF">FF011L_23550</name>
</gene>
<keyword evidence="6" id="KW-1185">Reference proteome</keyword>
<dbReference type="AlphaFoldDB" id="A0A517MFB4"/>
<name>A0A517MFB4_9BACT</name>
<feature type="domain" description="Glycosyl transferase family 1" evidence="3">
    <location>
        <begin position="217"/>
        <end position="370"/>
    </location>
</feature>
<accession>A0A517MFB4</accession>
<dbReference type="SUPFAM" id="SSF53756">
    <property type="entry name" value="UDP-Glycosyltransferase/glycogen phosphorylase"/>
    <property type="match status" value="1"/>
</dbReference>
<evidence type="ECO:0000256" key="2">
    <source>
        <dbReference type="ARBA" id="ARBA00022679"/>
    </source>
</evidence>
<evidence type="ECO:0000256" key="1">
    <source>
        <dbReference type="ARBA" id="ARBA00022676"/>
    </source>
</evidence>
<dbReference type="InterPro" id="IPR028098">
    <property type="entry name" value="Glyco_trans_4-like_N"/>
</dbReference>
<dbReference type="Proteomes" id="UP000320672">
    <property type="component" value="Chromosome"/>
</dbReference>
<sequence>MPIQSLPHHKSVGSDTDRNDYNGPLKICCTIHSLAGGGAERVMAGLTGHLADRNHQVCLLTLDDGSADRHLVDPRVERNCLRLMRVSTSPLDAIRNTRRRITALRSAIAAQQPDVVLSFCDRMNILTLIAAKPLSIPVVAAERNDPKEQKLGTVWETMRRWSYRSAARLIALTERNAESMQSWNRHPIEVIPSAIDAIPAVSKESSPGETSTPPGSTKRRTILGVGRLVDQKGFDRLIKAFLQHAESNPEWDLVIAGEGPDRIELENLYSDSPHRHRIRMPGWQRPIEPLYQQADVFALPSRYEGFPSALLEAMSAGLPAIAIDCPTGPREIIQDGVDGMLVNAETFSEGLAQLMKAPDKRQELGNAARNVVKRYGWPAMVDRYEEVLYSASHGDRKN</sequence>
<feature type="domain" description="Glycosyltransferase subfamily 4-like N-terminal" evidence="4">
    <location>
        <begin position="37"/>
        <end position="196"/>
    </location>
</feature>
<evidence type="ECO:0000259" key="3">
    <source>
        <dbReference type="Pfam" id="PF00534"/>
    </source>
</evidence>
<evidence type="ECO:0000259" key="4">
    <source>
        <dbReference type="Pfam" id="PF13439"/>
    </source>
</evidence>
<evidence type="ECO:0000313" key="5">
    <source>
        <dbReference type="EMBL" id="QDS93582.1"/>
    </source>
</evidence>
<dbReference type="Gene3D" id="3.40.50.2000">
    <property type="entry name" value="Glycogen Phosphorylase B"/>
    <property type="match status" value="2"/>
</dbReference>
<proteinExistence type="predicted"/>
<dbReference type="EC" id="2.4.1.292" evidence="5"/>
<dbReference type="RefSeq" id="WP_145351713.1">
    <property type="nucleotide sequence ID" value="NZ_CP036262.1"/>
</dbReference>
<keyword evidence="2 5" id="KW-0808">Transferase</keyword>
<organism evidence="5 6">
    <name type="scientific">Roseimaritima multifibrata</name>
    <dbReference type="NCBI Taxonomy" id="1930274"/>
    <lineage>
        <taxon>Bacteria</taxon>
        <taxon>Pseudomonadati</taxon>
        <taxon>Planctomycetota</taxon>
        <taxon>Planctomycetia</taxon>
        <taxon>Pirellulales</taxon>
        <taxon>Pirellulaceae</taxon>
        <taxon>Roseimaritima</taxon>
    </lineage>
</organism>
<dbReference type="PANTHER" id="PTHR12526">
    <property type="entry name" value="GLYCOSYLTRANSFERASE"/>
    <property type="match status" value="1"/>
</dbReference>
<protein>
    <submittedName>
        <fullName evidence="5">GalNAc-alpha-(1-&gt;4)-GalNAc-alpha-(1-&gt;3)-diNAcBac-PP-undecaprenol alpha-1,4-N-acetyl-D-galactosaminyltransferase</fullName>
        <ecNumber evidence="5">2.4.1.292</ecNumber>
    </submittedName>
</protein>
<dbReference type="Pfam" id="PF00534">
    <property type="entry name" value="Glycos_transf_1"/>
    <property type="match status" value="1"/>
</dbReference>
<dbReference type="Pfam" id="PF13439">
    <property type="entry name" value="Glyco_transf_4"/>
    <property type="match status" value="1"/>
</dbReference>
<reference evidence="5 6" key="1">
    <citation type="submission" date="2019-02" db="EMBL/GenBank/DDBJ databases">
        <title>Deep-cultivation of Planctomycetes and their phenomic and genomic characterization uncovers novel biology.</title>
        <authorList>
            <person name="Wiegand S."/>
            <person name="Jogler M."/>
            <person name="Boedeker C."/>
            <person name="Pinto D."/>
            <person name="Vollmers J."/>
            <person name="Rivas-Marin E."/>
            <person name="Kohn T."/>
            <person name="Peeters S.H."/>
            <person name="Heuer A."/>
            <person name="Rast P."/>
            <person name="Oberbeckmann S."/>
            <person name="Bunk B."/>
            <person name="Jeske O."/>
            <person name="Meyerdierks A."/>
            <person name="Storesund J.E."/>
            <person name="Kallscheuer N."/>
            <person name="Luecker S."/>
            <person name="Lage O.M."/>
            <person name="Pohl T."/>
            <person name="Merkel B.J."/>
            <person name="Hornburger P."/>
            <person name="Mueller R.-W."/>
            <person name="Bruemmer F."/>
            <person name="Labrenz M."/>
            <person name="Spormann A.M."/>
            <person name="Op den Camp H."/>
            <person name="Overmann J."/>
            <person name="Amann R."/>
            <person name="Jetten M.S.M."/>
            <person name="Mascher T."/>
            <person name="Medema M.H."/>
            <person name="Devos D.P."/>
            <person name="Kaster A.-K."/>
            <person name="Ovreas L."/>
            <person name="Rohde M."/>
            <person name="Galperin M.Y."/>
            <person name="Jogler C."/>
        </authorList>
    </citation>
    <scope>NUCLEOTIDE SEQUENCE [LARGE SCALE GENOMIC DNA]</scope>
    <source>
        <strain evidence="5 6">FF011L</strain>
    </source>
</reference>
<keyword evidence="1 5" id="KW-0328">Glycosyltransferase</keyword>
<dbReference type="InterPro" id="IPR001296">
    <property type="entry name" value="Glyco_trans_1"/>
</dbReference>
<evidence type="ECO:0000313" key="6">
    <source>
        <dbReference type="Proteomes" id="UP000320672"/>
    </source>
</evidence>
<dbReference type="OrthoDB" id="9787617at2"/>
<dbReference type="GO" id="GO:0016757">
    <property type="term" value="F:glycosyltransferase activity"/>
    <property type="evidence" value="ECO:0007669"/>
    <property type="project" value="UniProtKB-KW"/>
</dbReference>
<dbReference type="CDD" id="cd03820">
    <property type="entry name" value="GT4_AmsD-like"/>
    <property type="match status" value="1"/>
</dbReference>
<dbReference type="PANTHER" id="PTHR12526:SF510">
    <property type="entry name" value="D-INOSITOL 3-PHOSPHATE GLYCOSYLTRANSFERASE"/>
    <property type="match status" value="1"/>
</dbReference>